<dbReference type="Pfam" id="PF16132">
    <property type="entry name" value="DUF4843"/>
    <property type="match status" value="1"/>
</dbReference>
<dbReference type="PROSITE" id="PS51257">
    <property type="entry name" value="PROKAR_LIPOPROTEIN"/>
    <property type="match status" value="1"/>
</dbReference>
<sequence length="227" mass="26030">MKKIYVFILSVFLLGACSKENIPMYDTVNYIQFSDTYRDSMDISFFFYGNAEQIEIPVEVEMLGNLFLEDRSFVVELDKDLSTATDEHIVLPEYYVFRKEHVKDTISLVLNNPGDARVRIVLAIRGNGADVLAGEYSYQYKIINLSSEVSIPEWWDGDVEKSFLGTYSIPKYQLLIKVTGEGDWTNLDASTRRAYALQLKYYLREMEDKDEVVLDVDGKAMTVTVIG</sequence>
<dbReference type="RefSeq" id="WP_186978421.1">
    <property type="nucleotide sequence ID" value="NZ_JACOOH010000010.1"/>
</dbReference>
<evidence type="ECO:0000313" key="1">
    <source>
        <dbReference type="EMBL" id="MBC5623353.1"/>
    </source>
</evidence>
<dbReference type="Proteomes" id="UP000646484">
    <property type="component" value="Unassembled WGS sequence"/>
</dbReference>
<name>A0ABR7D5Y9_9BACT</name>
<dbReference type="InterPro" id="IPR032299">
    <property type="entry name" value="DUF4843"/>
</dbReference>
<keyword evidence="2" id="KW-1185">Reference proteome</keyword>
<protein>
    <submittedName>
        <fullName evidence="1">DUF4843 domain-containing protein</fullName>
    </submittedName>
</protein>
<reference evidence="1 2" key="1">
    <citation type="submission" date="2020-08" db="EMBL/GenBank/DDBJ databases">
        <title>Genome public.</title>
        <authorList>
            <person name="Liu C."/>
            <person name="Sun Q."/>
        </authorList>
    </citation>
    <scope>NUCLEOTIDE SEQUENCE [LARGE SCALE GENOMIC DNA]</scope>
    <source>
        <strain evidence="1 2">NSJ-56</strain>
    </source>
</reference>
<evidence type="ECO:0000313" key="2">
    <source>
        <dbReference type="Proteomes" id="UP000646484"/>
    </source>
</evidence>
<dbReference type="EMBL" id="JACOOH010000010">
    <property type="protein sequence ID" value="MBC5623353.1"/>
    <property type="molecule type" value="Genomic_DNA"/>
</dbReference>
<accession>A0ABR7D5Y9</accession>
<proteinExistence type="predicted"/>
<organism evidence="1 2">
    <name type="scientific">Butyricimonas hominis</name>
    <dbReference type="NCBI Taxonomy" id="2763032"/>
    <lineage>
        <taxon>Bacteria</taxon>
        <taxon>Pseudomonadati</taxon>
        <taxon>Bacteroidota</taxon>
        <taxon>Bacteroidia</taxon>
        <taxon>Bacteroidales</taxon>
        <taxon>Odoribacteraceae</taxon>
        <taxon>Butyricimonas</taxon>
    </lineage>
</organism>
<gene>
    <name evidence="1" type="ORF">H8S64_19845</name>
</gene>
<comment type="caution">
    <text evidence="1">The sequence shown here is derived from an EMBL/GenBank/DDBJ whole genome shotgun (WGS) entry which is preliminary data.</text>
</comment>